<accession>A0AA86UYR0</accession>
<keyword evidence="5" id="KW-0206">Cytoskeleton</keyword>
<dbReference type="GO" id="GO:0005737">
    <property type="term" value="C:cytoplasm"/>
    <property type="evidence" value="ECO:0007669"/>
    <property type="project" value="TreeGrafter"/>
</dbReference>
<keyword evidence="6" id="KW-0966">Cell projection</keyword>
<gene>
    <name evidence="10" type="ORF">HINF_LOCUS49459</name>
    <name evidence="12" type="ORF">HINF_LOCUS58139</name>
    <name evidence="13" type="ORF">HINF_LOCUS58547</name>
    <name evidence="11" type="ORF">HINF_LOCUS61049</name>
</gene>
<evidence type="ECO:0000313" key="11">
    <source>
        <dbReference type="EMBL" id="CAI9973404.1"/>
    </source>
</evidence>
<dbReference type="PROSITE" id="PS00028">
    <property type="entry name" value="ZINC_FINGER_C2H2_1"/>
    <property type="match status" value="1"/>
</dbReference>
<evidence type="ECO:0000256" key="6">
    <source>
        <dbReference type="ARBA" id="ARBA00023273"/>
    </source>
</evidence>
<evidence type="ECO:0000256" key="5">
    <source>
        <dbReference type="ARBA" id="ARBA00023212"/>
    </source>
</evidence>
<keyword evidence="7" id="KW-0862">Zinc</keyword>
<dbReference type="InterPro" id="IPR032714">
    <property type="entry name" value="DZIP1_N"/>
</dbReference>
<comment type="similarity">
    <text evidence="3">Belongs to the DZIP C2H2-type zinc-finger protein family.</text>
</comment>
<evidence type="ECO:0000259" key="9">
    <source>
        <dbReference type="PROSITE" id="PS50157"/>
    </source>
</evidence>
<dbReference type="PANTHER" id="PTHR21502">
    <property type="entry name" value="ZINC FINGER PROTEIN DZIP1"/>
    <property type="match status" value="1"/>
</dbReference>
<dbReference type="EMBL" id="CAXDID020000325">
    <property type="protein sequence ID" value="CAL6077254.1"/>
    <property type="molecule type" value="Genomic_DNA"/>
</dbReference>
<evidence type="ECO:0000256" key="1">
    <source>
        <dbReference type="ARBA" id="ARBA00004114"/>
    </source>
</evidence>
<evidence type="ECO:0000313" key="12">
    <source>
        <dbReference type="EMBL" id="CAL6077254.1"/>
    </source>
</evidence>
<dbReference type="PANTHER" id="PTHR21502:SF3">
    <property type="entry name" value="CILIUM ASSEMBLY PROTEIN DZIP1L"/>
    <property type="match status" value="1"/>
</dbReference>
<sequence>MQNFEAQKPFIFVPPQAPFDWRLFASTDIDQAISQQNVGAIMHLVDTLAFGELDAPTGLQKVFKTQQFLLQYLIYVQQELQTQLLMQPVNDTEAIKQENENLKKELKQLRQKMQSDQMIARMASLKPELVEHVHRCLECGKGFADYKFLVQHYQSRHPGSKIPPIPLPNYKIEKPEYKLCNCKLELPKPAPVVVEKLPTPKLAQTQTNQDSSDIYMERHEMTVKLNESPQLNAQSPYIFKNLQENALQPEKANFSMTSTGHLPHSTPGTQKIVQKEAPKQQEFIYEPFGNYNSFSSENDHQVIKSGFMHSKFELEQQMEMLRKAIGQ</sequence>
<comment type="caution">
    <text evidence="11">The sequence shown here is derived from an EMBL/GenBank/DDBJ whole genome shotgun (WGS) entry which is preliminary data.</text>
</comment>
<dbReference type="GO" id="GO:0008270">
    <property type="term" value="F:zinc ion binding"/>
    <property type="evidence" value="ECO:0007669"/>
    <property type="project" value="UniProtKB-KW"/>
</dbReference>
<dbReference type="GO" id="GO:0005814">
    <property type="term" value="C:centriole"/>
    <property type="evidence" value="ECO:0007669"/>
    <property type="project" value="UniProtKB-SubCell"/>
</dbReference>
<evidence type="ECO:0000256" key="2">
    <source>
        <dbReference type="ARBA" id="ARBA00004120"/>
    </source>
</evidence>
<feature type="coiled-coil region" evidence="8">
    <location>
        <begin position="89"/>
        <end position="119"/>
    </location>
</feature>
<dbReference type="EMBL" id="CATOUU010001123">
    <property type="protein sequence ID" value="CAI9973404.1"/>
    <property type="molecule type" value="Genomic_DNA"/>
</dbReference>
<dbReference type="PROSITE" id="PS50157">
    <property type="entry name" value="ZINC_FINGER_C2H2_2"/>
    <property type="match status" value="1"/>
</dbReference>
<evidence type="ECO:0000313" key="10">
    <source>
        <dbReference type="EMBL" id="CAI9961814.1"/>
    </source>
</evidence>
<keyword evidence="14" id="KW-1185">Reference proteome</keyword>
<evidence type="ECO:0000313" key="14">
    <source>
        <dbReference type="Proteomes" id="UP001642409"/>
    </source>
</evidence>
<dbReference type="Proteomes" id="UP001642409">
    <property type="component" value="Unassembled WGS sequence"/>
</dbReference>
<reference evidence="12 14" key="2">
    <citation type="submission" date="2024-07" db="EMBL/GenBank/DDBJ databases">
        <authorList>
            <person name="Akdeniz Z."/>
        </authorList>
    </citation>
    <scope>NUCLEOTIDE SEQUENCE [LARGE SCALE GENOMIC DNA]</scope>
</reference>
<dbReference type="Pfam" id="PF13815">
    <property type="entry name" value="Dzip-like_N"/>
    <property type="match status" value="1"/>
</dbReference>
<evidence type="ECO:0000256" key="8">
    <source>
        <dbReference type="SAM" id="Coils"/>
    </source>
</evidence>
<keyword evidence="4 8" id="KW-0175">Coiled coil</keyword>
<protein>
    <recommendedName>
        <fullName evidence="9">C2H2-type domain-containing protein</fullName>
    </recommendedName>
</protein>
<keyword evidence="7" id="KW-0479">Metal-binding</keyword>
<organism evidence="11">
    <name type="scientific">Hexamita inflata</name>
    <dbReference type="NCBI Taxonomy" id="28002"/>
    <lineage>
        <taxon>Eukaryota</taxon>
        <taxon>Metamonada</taxon>
        <taxon>Diplomonadida</taxon>
        <taxon>Hexamitidae</taxon>
        <taxon>Hexamitinae</taxon>
        <taxon>Hexamita</taxon>
    </lineage>
</organism>
<reference evidence="11" key="1">
    <citation type="submission" date="2023-06" db="EMBL/GenBank/DDBJ databases">
        <authorList>
            <person name="Kurt Z."/>
        </authorList>
    </citation>
    <scope>NUCLEOTIDE SEQUENCE</scope>
</reference>
<comment type="subcellular location">
    <subcellularLocation>
        <location evidence="2">Cytoplasm</location>
        <location evidence="2">Cytoskeleton</location>
        <location evidence="2">Cilium basal body</location>
    </subcellularLocation>
    <subcellularLocation>
        <location evidence="1">Cytoplasm</location>
        <location evidence="1">Cytoskeleton</location>
        <location evidence="1">Microtubule organizing center</location>
        <location evidence="1">Centrosome</location>
        <location evidence="1">Centriole</location>
    </subcellularLocation>
</comment>
<evidence type="ECO:0000256" key="4">
    <source>
        <dbReference type="ARBA" id="ARBA00023054"/>
    </source>
</evidence>
<evidence type="ECO:0000256" key="7">
    <source>
        <dbReference type="PROSITE-ProRule" id="PRU00042"/>
    </source>
</evidence>
<dbReference type="InterPro" id="IPR051241">
    <property type="entry name" value="DZIP_RILPL"/>
</dbReference>
<dbReference type="AlphaFoldDB" id="A0AA86UYR0"/>
<keyword evidence="5" id="KW-0963">Cytoplasm</keyword>
<evidence type="ECO:0000256" key="3">
    <source>
        <dbReference type="ARBA" id="ARBA00009131"/>
    </source>
</evidence>
<dbReference type="InterPro" id="IPR013087">
    <property type="entry name" value="Znf_C2H2_type"/>
</dbReference>
<dbReference type="EMBL" id="CAXDID020000329">
    <property type="protein sequence ID" value="CAL6077696.1"/>
    <property type="molecule type" value="Genomic_DNA"/>
</dbReference>
<dbReference type="EMBL" id="CATOUU010000944">
    <property type="protein sequence ID" value="CAI9961814.1"/>
    <property type="molecule type" value="Genomic_DNA"/>
</dbReference>
<evidence type="ECO:0000313" key="13">
    <source>
        <dbReference type="EMBL" id="CAL6077696.1"/>
    </source>
</evidence>
<name>A0AA86UYR0_9EUKA</name>
<feature type="domain" description="C2H2-type" evidence="9">
    <location>
        <begin position="134"/>
        <end position="162"/>
    </location>
</feature>
<proteinExistence type="inferred from homology"/>
<keyword evidence="7" id="KW-0863">Zinc-finger</keyword>